<accession>A0A0K0XSN7</accession>
<dbReference type="Gene3D" id="2.40.50.140">
    <property type="entry name" value="Nucleic acid-binding proteins"/>
    <property type="match status" value="1"/>
</dbReference>
<name>A0A0K0XSN7_9GAMM</name>
<dbReference type="SUPFAM" id="SSF52540">
    <property type="entry name" value="P-loop containing nucleoside triphosphate hydrolases"/>
    <property type="match status" value="1"/>
</dbReference>
<evidence type="ECO:0000313" key="18">
    <source>
        <dbReference type="EMBL" id="AKS40646.1"/>
    </source>
</evidence>
<evidence type="ECO:0000259" key="16">
    <source>
        <dbReference type="PROSITE" id="PS51192"/>
    </source>
</evidence>
<dbReference type="GO" id="GO:0003677">
    <property type="term" value="F:DNA binding"/>
    <property type="evidence" value="ECO:0007669"/>
    <property type="project" value="UniProtKB-KW"/>
</dbReference>
<keyword evidence="5 15" id="KW-0378">Hydrolase</keyword>
<dbReference type="EC" id="5.6.2.4" evidence="13 15"/>
<evidence type="ECO:0000256" key="13">
    <source>
        <dbReference type="ARBA" id="ARBA00034808"/>
    </source>
</evidence>
<keyword evidence="19" id="KW-1185">Reference proteome</keyword>
<comment type="catalytic activity">
    <reaction evidence="12 15">
        <text>Couples ATP hydrolysis with the unwinding of duplex DNA by translocating in the 3'-5' direction.</text>
        <dbReference type="EC" id="5.6.2.4"/>
    </reaction>
</comment>
<protein>
    <recommendedName>
        <fullName evidence="2 15">ATP-dependent DNA helicase RecG</fullName>
        <ecNumber evidence="13 15">5.6.2.4</ecNumber>
    </recommendedName>
</protein>
<dbReference type="Proteomes" id="UP000066624">
    <property type="component" value="Chromosome"/>
</dbReference>
<evidence type="ECO:0000256" key="1">
    <source>
        <dbReference type="ARBA" id="ARBA00007504"/>
    </source>
</evidence>
<reference evidence="18 19" key="1">
    <citation type="submission" date="2015-07" db="EMBL/GenBank/DDBJ databases">
        <authorList>
            <person name="Noorani M."/>
        </authorList>
    </citation>
    <scope>NUCLEOTIDE SEQUENCE [LARGE SCALE GENOMIC DNA]</scope>
    <source>
        <strain evidence="18 19">KCTC 42284</strain>
    </source>
</reference>
<keyword evidence="6 15" id="KW-0347">Helicase</keyword>
<evidence type="ECO:0000259" key="17">
    <source>
        <dbReference type="PROSITE" id="PS51194"/>
    </source>
</evidence>
<dbReference type="InterPro" id="IPR001650">
    <property type="entry name" value="Helicase_C-like"/>
</dbReference>
<evidence type="ECO:0000256" key="9">
    <source>
        <dbReference type="ARBA" id="ARBA00023172"/>
    </source>
</evidence>
<comment type="catalytic activity">
    <reaction evidence="14 15">
        <text>ATP + H2O = ADP + phosphate + H(+)</text>
        <dbReference type="Rhea" id="RHEA:13065"/>
        <dbReference type="ChEBI" id="CHEBI:15377"/>
        <dbReference type="ChEBI" id="CHEBI:15378"/>
        <dbReference type="ChEBI" id="CHEBI:30616"/>
        <dbReference type="ChEBI" id="CHEBI:43474"/>
        <dbReference type="ChEBI" id="CHEBI:456216"/>
        <dbReference type="EC" id="5.6.2.4"/>
    </reaction>
</comment>
<dbReference type="GO" id="GO:0043138">
    <property type="term" value="F:3'-5' DNA helicase activity"/>
    <property type="evidence" value="ECO:0007669"/>
    <property type="project" value="UniProtKB-EC"/>
</dbReference>
<dbReference type="InterPro" id="IPR011545">
    <property type="entry name" value="DEAD/DEAH_box_helicase_dom"/>
</dbReference>
<evidence type="ECO:0000256" key="7">
    <source>
        <dbReference type="ARBA" id="ARBA00022840"/>
    </source>
</evidence>
<feature type="domain" description="Helicase C-terminal" evidence="17">
    <location>
        <begin position="492"/>
        <end position="662"/>
    </location>
</feature>
<keyword evidence="10 15" id="KW-0234">DNA repair</keyword>
<evidence type="ECO:0000256" key="3">
    <source>
        <dbReference type="ARBA" id="ARBA00022741"/>
    </source>
</evidence>
<dbReference type="FunFam" id="3.40.50.300:FF:000391">
    <property type="entry name" value="ATP-dependent DNA helicase RecG"/>
    <property type="match status" value="1"/>
</dbReference>
<dbReference type="PROSITE" id="PS51192">
    <property type="entry name" value="HELICASE_ATP_BIND_1"/>
    <property type="match status" value="1"/>
</dbReference>
<gene>
    <name evidence="18" type="ORF">WM2015_259</name>
</gene>
<keyword evidence="4 15" id="KW-0227">DNA damage</keyword>
<dbReference type="InterPro" id="IPR014001">
    <property type="entry name" value="Helicase_ATP-bd"/>
</dbReference>
<dbReference type="KEGG" id="wma:WM2015_259"/>
<keyword evidence="9 15" id="KW-0233">DNA recombination</keyword>
<dbReference type="GO" id="GO:0016887">
    <property type="term" value="F:ATP hydrolysis activity"/>
    <property type="evidence" value="ECO:0007669"/>
    <property type="project" value="RHEA"/>
</dbReference>
<evidence type="ECO:0000256" key="4">
    <source>
        <dbReference type="ARBA" id="ARBA00022763"/>
    </source>
</evidence>
<dbReference type="NCBIfam" id="TIGR00643">
    <property type="entry name" value="recG"/>
    <property type="match status" value="1"/>
</dbReference>
<dbReference type="PATRIC" id="fig|1579979.3.peg.264"/>
<evidence type="ECO:0000256" key="14">
    <source>
        <dbReference type="ARBA" id="ARBA00048988"/>
    </source>
</evidence>
<comment type="function">
    <text evidence="15">Plays a critical role in recombination and DNA repair. Helps process Holliday junction intermediates to mature products by catalyzing branch migration. Has replication fork regression activity, unwinds stalled or blocked replication forks to make a HJ that can be resolved. Has a DNA unwinding activity characteristic of a DNA helicase with 3'-5' polarity.</text>
</comment>
<evidence type="ECO:0000256" key="10">
    <source>
        <dbReference type="ARBA" id="ARBA00023204"/>
    </source>
</evidence>
<dbReference type="SMART" id="SM00490">
    <property type="entry name" value="HELICc"/>
    <property type="match status" value="1"/>
</dbReference>
<dbReference type="InterPro" id="IPR027417">
    <property type="entry name" value="P-loop_NTPase"/>
</dbReference>
<organism evidence="18 19">
    <name type="scientific">Wenzhouxiangella marina</name>
    <dbReference type="NCBI Taxonomy" id="1579979"/>
    <lineage>
        <taxon>Bacteria</taxon>
        <taxon>Pseudomonadati</taxon>
        <taxon>Pseudomonadota</taxon>
        <taxon>Gammaproteobacteria</taxon>
        <taxon>Chromatiales</taxon>
        <taxon>Wenzhouxiangellaceae</taxon>
        <taxon>Wenzhouxiangella</taxon>
    </lineage>
</organism>
<evidence type="ECO:0000256" key="15">
    <source>
        <dbReference type="RuleBase" id="RU363016"/>
    </source>
</evidence>
<evidence type="ECO:0000256" key="5">
    <source>
        <dbReference type="ARBA" id="ARBA00022801"/>
    </source>
</evidence>
<evidence type="ECO:0000313" key="19">
    <source>
        <dbReference type="Proteomes" id="UP000066624"/>
    </source>
</evidence>
<feature type="domain" description="Helicase ATP-binding" evidence="16">
    <location>
        <begin position="295"/>
        <end position="459"/>
    </location>
</feature>
<dbReference type="Pfam" id="PF17191">
    <property type="entry name" value="RecG_wedge"/>
    <property type="match status" value="1"/>
</dbReference>
<evidence type="ECO:0000256" key="12">
    <source>
        <dbReference type="ARBA" id="ARBA00034617"/>
    </source>
</evidence>
<dbReference type="Pfam" id="PF00271">
    <property type="entry name" value="Helicase_C"/>
    <property type="match status" value="1"/>
</dbReference>
<dbReference type="STRING" id="1579979.WM2015_259"/>
<dbReference type="InterPro" id="IPR047112">
    <property type="entry name" value="RecG/Mfd"/>
</dbReference>
<keyword evidence="3 15" id="KW-0547">Nucleotide-binding</keyword>
<keyword evidence="11" id="KW-0413">Isomerase</keyword>
<dbReference type="PANTHER" id="PTHR47964:SF1">
    <property type="entry name" value="ATP-DEPENDENT DNA HELICASE HOMOLOG RECG, CHLOROPLASTIC"/>
    <property type="match status" value="1"/>
</dbReference>
<dbReference type="CDD" id="cd04488">
    <property type="entry name" value="RecG_wedge_OBF"/>
    <property type="match status" value="1"/>
</dbReference>
<evidence type="ECO:0000256" key="8">
    <source>
        <dbReference type="ARBA" id="ARBA00023125"/>
    </source>
</evidence>
<dbReference type="NCBIfam" id="NF008166">
    <property type="entry name" value="PRK10917.1-4"/>
    <property type="match status" value="1"/>
</dbReference>
<dbReference type="Gene3D" id="3.40.50.300">
    <property type="entry name" value="P-loop containing nucleotide triphosphate hydrolases"/>
    <property type="match status" value="2"/>
</dbReference>
<evidence type="ECO:0000256" key="11">
    <source>
        <dbReference type="ARBA" id="ARBA00023235"/>
    </source>
</evidence>
<dbReference type="InterPro" id="IPR004609">
    <property type="entry name" value="ATP-dep_DNA_helicase_RecG"/>
</dbReference>
<dbReference type="NCBIfam" id="NF008165">
    <property type="entry name" value="PRK10917.1-3"/>
    <property type="match status" value="1"/>
</dbReference>
<dbReference type="InterPro" id="IPR012340">
    <property type="entry name" value="NA-bd_OB-fold"/>
</dbReference>
<dbReference type="GO" id="GO:0005524">
    <property type="term" value="F:ATP binding"/>
    <property type="evidence" value="ECO:0007669"/>
    <property type="project" value="UniProtKB-KW"/>
</dbReference>
<dbReference type="NCBIfam" id="NF008168">
    <property type="entry name" value="PRK10917.2-2"/>
    <property type="match status" value="1"/>
</dbReference>
<evidence type="ECO:0000256" key="2">
    <source>
        <dbReference type="ARBA" id="ARBA00017846"/>
    </source>
</evidence>
<dbReference type="NCBIfam" id="NF008163">
    <property type="entry name" value="PRK10917.1-1"/>
    <property type="match status" value="1"/>
</dbReference>
<dbReference type="Pfam" id="PF00270">
    <property type="entry name" value="DEAD"/>
    <property type="match status" value="1"/>
</dbReference>
<dbReference type="GO" id="GO:0006310">
    <property type="term" value="P:DNA recombination"/>
    <property type="evidence" value="ECO:0007669"/>
    <property type="project" value="UniProtKB-UniRule"/>
</dbReference>
<dbReference type="SUPFAM" id="SSF50249">
    <property type="entry name" value="Nucleic acid-binding proteins"/>
    <property type="match status" value="1"/>
</dbReference>
<keyword evidence="7 15" id="KW-0067">ATP-binding</keyword>
<comment type="similarity">
    <text evidence="1 15">Belongs to the helicase family. RecG subfamily.</text>
</comment>
<evidence type="ECO:0000256" key="6">
    <source>
        <dbReference type="ARBA" id="ARBA00022806"/>
    </source>
</evidence>
<dbReference type="PROSITE" id="PS51194">
    <property type="entry name" value="HELICASE_CTER"/>
    <property type="match status" value="1"/>
</dbReference>
<sequence length="700" mass="76420">MPCWSCPRAVSAAEPETASGRPVTALDGVGERVASRLKALGIERELDLLFHLPLRYEDRTRITPLNRVRNGVTVQVEGQVVHQEIRFGRRRMLLATLADDSGQIILRFFRFYPSQQRLLKEGQYLRCFGEARFGPEGFELIHPQCQAFQPDRPLELPESLTPVYPTTQGLGQATLQRLVGDTVARLERAELSLEDPLAGTLGGPSLASALITVHGPAASDDLNALIEGDHPAVQRLALEELTAHHLALARLNRARARQRAPKLVDERRLVPALLAQLPFEPTGAQDRVMAEIAQDLARTRPMRRLVQGDVGSGKTVVAAAALVTAASSGRQAAIVAPTEILAEQHYQNLKPWLDALGLESVWLAGKVKGKARQAALEALKTSADIAIGTHALFQDAVAFRDLGLVIVDEQHRFGVHQRLALAAKGQRGQRLPHQLVMTATPIPRTLAMTAYAGLDISVIDELPPGRKPVTTVAASQQRREQVVERLRHALGQGRQAYWVCPLIEESEVLEAEAAETRSKELARVLPEFRVGLIHGRMKPVEKQAIMAEFSAGEIDLLVATTVIEVGVDVPNASVMIIENAERLGLSQLHQLRGRVGRGSDQASCVLLYKPPLGPMAEARLGVMRETTDGFLIAEKDLELRGPGEVLGTRQTGMLRFRVADLARDAELIEQVADVAAGLDAEAGETLIQRWIGAAEQFVDV</sequence>
<dbReference type="PANTHER" id="PTHR47964">
    <property type="entry name" value="ATP-DEPENDENT DNA HELICASE HOMOLOG RECG, CHLOROPLASTIC"/>
    <property type="match status" value="1"/>
</dbReference>
<proteinExistence type="inferred from homology"/>
<dbReference type="Pfam" id="PF19833">
    <property type="entry name" value="RecG_dom3_C"/>
    <property type="match status" value="1"/>
</dbReference>
<dbReference type="AlphaFoldDB" id="A0A0K0XSN7"/>
<dbReference type="InterPro" id="IPR045562">
    <property type="entry name" value="RecG_dom3_C"/>
</dbReference>
<dbReference type="SMART" id="SM00487">
    <property type="entry name" value="DEXDc"/>
    <property type="match status" value="1"/>
</dbReference>
<dbReference type="EMBL" id="CP012154">
    <property type="protein sequence ID" value="AKS40646.1"/>
    <property type="molecule type" value="Genomic_DNA"/>
</dbReference>
<keyword evidence="8" id="KW-0238">DNA-binding</keyword>
<dbReference type="OrthoDB" id="9804325at2"/>
<dbReference type="CDD" id="cd18811">
    <property type="entry name" value="SF2_C_RecG"/>
    <property type="match status" value="1"/>
</dbReference>
<dbReference type="GO" id="GO:0006281">
    <property type="term" value="P:DNA repair"/>
    <property type="evidence" value="ECO:0007669"/>
    <property type="project" value="UniProtKB-UniRule"/>
</dbReference>
<dbReference type="InterPro" id="IPR033454">
    <property type="entry name" value="RecG_wedge"/>
</dbReference>